<dbReference type="InterPro" id="IPR009351">
    <property type="entry name" value="AlkZ-like"/>
</dbReference>
<sequence length="349" mass="38854">MDRQLLLSRSSLGLRDALVQVGGLQAQEAQSWYVGLWSRLAGYDPGETSALLADAEIVRLALMRNTIHLVTAEDALWLRPLLDRVIDRSTMGAFGRDVSGIDHDELVAAAREALAQKPMMFRELGRALAERFPGRDVTALGYAARAWLPMAQLPPRGLWGRSGRPVHVPLDMWVKGTPRAGTPDELFLRYLAAFGPATPADCRQWSGLTRLGEVAERLRPQLITFEDPNGRELFDLPGAPRPDPDTPAPVRFLSDFDNLLLSHADRTRVVDVDYTTQGFGNAIPEQPRSLLVDGFVTATWRPTIDRERATLTVRPFRRLTTAERTEIETEGAALLDFLAPARRQDVRFA</sequence>
<organism evidence="1 2">
    <name type="scientific">Paractinoplanes deccanensis</name>
    <dbReference type="NCBI Taxonomy" id="113561"/>
    <lineage>
        <taxon>Bacteria</taxon>
        <taxon>Bacillati</taxon>
        <taxon>Actinomycetota</taxon>
        <taxon>Actinomycetes</taxon>
        <taxon>Micromonosporales</taxon>
        <taxon>Micromonosporaceae</taxon>
        <taxon>Paractinoplanes</taxon>
    </lineage>
</organism>
<reference evidence="1 2" key="1">
    <citation type="submission" date="2021-01" db="EMBL/GenBank/DDBJ databases">
        <title>Whole genome shotgun sequence of Actinoplanes deccanensis NBRC 13994.</title>
        <authorList>
            <person name="Komaki H."/>
            <person name="Tamura T."/>
        </authorList>
    </citation>
    <scope>NUCLEOTIDE SEQUENCE [LARGE SCALE GENOMIC DNA]</scope>
    <source>
        <strain evidence="1 2">NBRC 13994</strain>
    </source>
</reference>
<gene>
    <name evidence="1" type="ORF">Ade02nite_83250</name>
</gene>
<dbReference type="Proteomes" id="UP000609879">
    <property type="component" value="Unassembled WGS sequence"/>
</dbReference>
<dbReference type="PANTHER" id="PTHR38479">
    <property type="entry name" value="LMO0824 PROTEIN"/>
    <property type="match status" value="1"/>
</dbReference>
<protein>
    <recommendedName>
        <fullName evidence="3">Winged helix DNA-binding domain-containing protein</fullName>
    </recommendedName>
</protein>
<comment type="caution">
    <text evidence="1">The sequence shown here is derived from an EMBL/GenBank/DDBJ whole genome shotgun (WGS) entry which is preliminary data.</text>
</comment>
<dbReference type="Pfam" id="PF06224">
    <property type="entry name" value="AlkZ-like"/>
    <property type="match status" value="1"/>
</dbReference>
<evidence type="ECO:0000313" key="2">
    <source>
        <dbReference type="Proteomes" id="UP000609879"/>
    </source>
</evidence>
<dbReference type="PANTHER" id="PTHR38479:SF2">
    <property type="entry name" value="WINGED HELIX DNA-BINDING DOMAIN-CONTAINING PROTEIN"/>
    <property type="match status" value="1"/>
</dbReference>
<keyword evidence="2" id="KW-1185">Reference proteome</keyword>
<accession>A0ABQ3YI82</accession>
<dbReference type="EMBL" id="BOMI01000175">
    <property type="protein sequence ID" value="GID79684.1"/>
    <property type="molecule type" value="Genomic_DNA"/>
</dbReference>
<proteinExistence type="predicted"/>
<name>A0ABQ3YI82_9ACTN</name>
<evidence type="ECO:0000313" key="1">
    <source>
        <dbReference type="EMBL" id="GID79684.1"/>
    </source>
</evidence>
<evidence type="ECO:0008006" key="3">
    <source>
        <dbReference type="Google" id="ProtNLM"/>
    </source>
</evidence>